<reference evidence="6" key="1">
    <citation type="submission" date="2017-06" db="EMBL/GenBank/DDBJ databases">
        <title>FDA dAtabase for Regulatory Grade micrObial Sequences (FDA-ARGOS): Supporting development and validation of Infectious Disease Dx tests.</title>
        <authorList>
            <person name="Goldberg B."/>
            <person name="Campos J."/>
            <person name="Tallon L."/>
            <person name="Sadzewicz L."/>
            <person name="Sengamalay N."/>
            <person name="Ott S."/>
            <person name="Godinez A."/>
            <person name="Nagaraj S."/>
            <person name="Vavikolanu K."/>
            <person name="Nadendla S."/>
            <person name="George J."/>
            <person name="Geyer C."/>
            <person name="Sichtig H."/>
        </authorList>
    </citation>
    <scope>NUCLEOTIDE SEQUENCE [LARGE SCALE GENOMIC DNA]</scope>
    <source>
        <strain evidence="6">FDAARGOS_285</strain>
    </source>
</reference>
<dbReference type="PANTHER" id="PTHR42756:SF1">
    <property type="entry name" value="TRANSCRIPTIONAL REPRESSOR OF EMRAB OPERON"/>
    <property type="match status" value="1"/>
</dbReference>
<proteinExistence type="predicted"/>
<dbReference type="Proteomes" id="UP000197058">
    <property type="component" value="Chromosome"/>
</dbReference>
<dbReference type="SUPFAM" id="SSF46785">
    <property type="entry name" value="Winged helix' DNA-binding domain"/>
    <property type="match status" value="1"/>
</dbReference>
<keyword evidence="1" id="KW-0805">Transcription regulation</keyword>
<dbReference type="EMBL" id="CP022046">
    <property type="protein sequence ID" value="ASE33504.1"/>
    <property type="molecule type" value="Genomic_DNA"/>
</dbReference>
<dbReference type="GeneID" id="48592127"/>
<evidence type="ECO:0000256" key="1">
    <source>
        <dbReference type="ARBA" id="ARBA00023015"/>
    </source>
</evidence>
<evidence type="ECO:0000256" key="3">
    <source>
        <dbReference type="ARBA" id="ARBA00023163"/>
    </source>
</evidence>
<dbReference type="RefSeq" id="WP_048541036.1">
    <property type="nucleotide sequence ID" value="NZ_CAJVGN010000001.1"/>
</dbReference>
<gene>
    <name evidence="5" type="ORF">CEP64_02475</name>
</gene>
<accession>A0AAI8DFP2</accession>
<dbReference type="InterPro" id="IPR000835">
    <property type="entry name" value="HTH_MarR-typ"/>
</dbReference>
<dbReference type="GO" id="GO:0003700">
    <property type="term" value="F:DNA-binding transcription factor activity"/>
    <property type="evidence" value="ECO:0007669"/>
    <property type="project" value="InterPro"/>
</dbReference>
<dbReference type="SMART" id="SM00347">
    <property type="entry name" value="HTH_MARR"/>
    <property type="match status" value="1"/>
</dbReference>
<organism evidence="5 6">
    <name type="scientific">Mammaliicoccus sciuri</name>
    <name type="common">Staphylococcus sciuri</name>
    <dbReference type="NCBI Taxonomy" id="1296"/>
    <lineage>
        <taxon>Bacteria</taxon>
        <taxon>Bacillati</taxon>
        <taxon>Bacillota</taxon>
        <taxon>Bacilli</taxon>
        <taxon>Bacillales</taxon>
        <taxon>Staphylococcaceae</taxon>
        <taxon>Mammaliicoccus</taxon>
    </lineage>
</organism>
<dbReference type="AlphaFoldDB" id="A0AAI8DFP2"/>
<keyword evidence="2" id="KW-0238">DNA-binding</keyword>
<feature type="domain" description="HTH marR-type" evidence="4">
    <location>
        <begin position="1"/>
        <end position="141"/>
    </location>
</feature>
<sequence length="152" mass="17554">MEEELKKAFNLFQESIINIHSEVAKILNNSGLDEVVSKEQYQTLKIIKDFPRCTYSFIAAKQGVFKTAISNRINKLKNQDLIAIQQGEDKREKSVMLTDKGFELVKRTEDVIYETFNRKLSSHFSNDEIITFVKQLEKANKLITGKDNVNHV</sequence>
<evidence type="ECO:0000259" key="4">
    <source>
        <dbReference type="PROSITE" id="PS50995"/>
    </source>
</evidence>
<dbReference type="GO" id="GO:0003677">
    <property type="term" value="F:DNA binding"/>
    <property type="evidence" value="ECO:0007669"/>
    <property type="project" value="UniProtKB-KW"/>
</dbReference>
<dbReference type="PROSITE" id="PS50995">
    <property type="entry name" value="HTH_MARR_2"/>
    <property type="match status" value="1"/>
</dbReference>
<evidence type="ECO:0000256" key="2">
    <source>
        <dbReference type="ARBA" id="ARBA00023125"/>
    </source>
</evidence>
<dbReference type="Gene3D" id="1.10.10.10">
    <property type="entry name" value="Winged helix-like DNA-binding domain superfamily/Winged helix DNA-binding domain"/>
    <property type="match status" value="1"/>
</dbReference>
<dbReference type="PANTHER" id="PTHR42756">
    <property type="entry name" value="TRANSCRIPTIONAL REGULATOR, MARR"/>
    <property type="match status" value="1"/>
</dbReference>
<evidence type="ECO:0000313" key="5">
    <source>
        <dbReference type="EMBL" id="ASE33504.1"/>
    </source>
</evidence>
<dbReference type="InterPro" id="IPR036388">
    <property type="entry name" value="WH-like_DNA-bd_sf"/>
</dbReference>
<dbReference type="KEGG" id="sscu:CEP64_02475"/>
<protein>
    <submittedName>
        <fullName evidence="5">MarR family transcriptional regulator</fullName>
    </submittedName>
</protein>
<name>A0AAI8DFP2_MAMSC</name>
<evidence type="ECO:0000313" key="6">
    <source>
        <dbReference type="Proteomes" id="UP000197058"/>
    </source>
</evidence>
<dbReference type="InterPro" id="IPR036390">
    <property type="entry name" value="WH_DNA-bd_sf"/>
</dbReference>
<keyword evidence="3" id="KW-0804">Transcription</keyword>